<dbReference type="SUPFAM" id="SSF51905">
    <property type="entry name" value="FAD/NAD(P)-binding domain"/>
    <property type="match status" value="1"/>
</dbReference>
<dbReference type="GO" id="GO:0016491">
    <property type="term" value="F:oxidoreductase activity"/>
    <property type="evidence" value="ECO:0007669"/>
    <property type="project" value="InterPro"/>
</dbReference>
<protein>
    <recommendedName>
        <fullName evidence="2">Amine oxidase domain-containing protein</fullName>
    </recommendedName>
</protein>
<reference evidence="3 4" key="1">
    <citation type="submission" date="2018-06" db="EMBL/GenBank/DDBJ databases">
        <title>Genomic Encyclopedia of Archaeal and Bacterial Type Strains, Phase II (KMG-II): from individual species to whole genera.</title>
        <authorList>
            <person name="Goeker M."/>
        </authorList>
    </citation>
    <scope>NUCLEOTIDE SEQUENCE [LARGE SCALE GENOMIC DNA]</scope>
    <source>
        <strain evidence="3 4">CFPB 3232</strain>
    </source>
</reference>
<feature type="compositionally biased region" description="Pro residues" evidence="1">
    <location>
        <begin position="12"/>
        <end position="21"/>
    </location>
</feature>
<comment type="caution">
    <text evidence="3">The sequence shown here is derived from an EMBL/GenBank/DDBJ whole genome shotgun (WGS) entry which is preliminary data.</text>
</comment>
<dbReference type="Gene3D" id="3.50.50.60">
    <property type="entry name" value="FAD/NAD(P)-binding domain"/>
    <property type="match status" value="1"/>
</dbReference>
<feature type="domain" description="Amine oxidase" evidence="2">
    <location>
        <begin position="122"/>
        <end position="362"/>
    </location>
</feature>
<organism evidence="3 4">
    <name type="scientific">Paracidovorax anthurii</name>
    <dbReference type="NCBI Taxonomy" id="78229"/>
    <lineage>
        <taxon>Bacteria</taxon>
        <taxon>Pseudomonadati</taxon>
        <taxon>Pseudomonadota</taxon>
        <taxon>Betaproteobacteria</taxon>
        <taxon>Burkholderiales</taxon>
        <taxon>Comamonadaceae</taxon>
        <taxon>Paracidovorax</taxon>
    </lineage>
</organism>
<name>A0A328Z992_9BURK</name>
<feature type="region of interest" description="Disordered" evidence="1">
    <location>
        <begin position="1"/>
        <end position="22"/>
    </location>
</feature>
<sequence>MTPPRTRARAPSPRPAPPQTPPAKRFAVIGAGMAGIACARTLAQAGHGVVVFEQAAGPGGRTATVDSPFGGFDAGAQYFTVRDARFARALETVSGLCRPWSASTVRVLDANGRVAAAAPPPREPHWVATPGMQSLAAAWAEPLAQSGRLLAGLRVARIEADPMHPARWQLRTQAQDGATPVHAGFDGVLLAVPVAEARALLGASAIAPALAQPLAGVQVAPCWTLMLAYPHAVQPGVTTLGPQWNAARSTHHRIAWLARESSKPGRSSVERWTVQASPAWSEEHLEDTPARVQAKLIKAFAEVTGLRAAPVHAEVLRWREAQTLQPLGRSHLWDAAAGIGIAGDWCLGHRLEDAFVSGLELALAVA</sequence>
<dbReference type="Gene3D" id="3.90.660.10">
    <property type="match status" value="1"/>
</dbReference>
<dbReference type="InterPro" id="IPR036188">
    <property type="entry name" value="FAD/NAD-bd_sf"/>
</dbReference>
<accession>A0A328Z992</accession>
<evidence type="ECO:0000259" key="2">
    <source>
        <dbReference type="Pfam" id="PF01593"/>
    </source>
</evidence>
<dbReference type="PRINTS" id="PR00419">
    <property type="entry name" value="ADXRDTASE"/>
</dbReference>
<proteinExistence type="predicted"/>
<dbReference type="PANTHER" id="PTHR16128:SF5">
    <property type="entry name" value="FAD_NAD(P)-BINDING OXIDOREDUCTASE FAMILY PROTEIN"/>
    <property type="match status" value="1"/>
</dbReference>
<dbReference type="Pfam" id="PF13450">
    <property type="entry name" value="NAD_binding_8"/>
    <property type="match status" value="1"/>
</dbReference>
<dbReference type="RefSeq" id="WP_111877285.1">
    <property type="nucleotide sequence ID" value="NZ_QLTA01000017.1"/>
</dbReference>
<gene>
    <name evidence="3" type="ORF">AX018_101773</name>
</gene>
<dbReference type="Pfam" id="PF01593">
    <property type="entry name" value="Amino_oxidase"/>
    <property type="match status" value="1"/>
</dbReference>
<dbReference type="EMBL" id="QLTA01000017">
    <property type="protein sequence ID" value="RAR82621.1"/>
    <property type="molecule type" value="Genomic_DNA"/>
</dbReference>
<dbReference type="OrthoDB" id="5792777at2"/>
<keyword evidence="4" id="KW-1185">Reference proteome</keyword>
<evidence type="ECO:0000313" key="3">
    <source>
        <dbReference type="EMBL" id="RAR82621.1"/>
    </source>
</evidence>
<dbReference type="AlphaFoldDB" id="A0A328Z992"/>
<evidence type="ECO:0000313" key="4">
    <source>
        <dbReference type="Proteomes" id="UP000248856"/>
    </source>
</evidence>
<dbReference type="Proteomes" id="UP000248856">
    <property type="component" value="Unassembled WGS sequence"/>
</dbReference>
<dbReference type="InterPro" id="IPR002937">
    <property type="entry name" value="Amino_oxidase"/>
</dbReference>
<dbReference type="PANTHER" id="PTHR16128">
    <property type="entry name" value="FAD/NAD(P)-BINDING OXIDOREDUCTASE FAMILY PROTEIN"/>
    <property type="match status" value="1"/>
</dbReference>
<evidence type="ECO:0000256" key="1">
    <source>
        <dbReference type="SAM" id="MobiDB-lite"/>
    </source>
</evidence>